<dbReference type="Proteomes" id="UP000479000">
    <property type="component" value="Unassembled WGS sequence"/>
</dbReference>
<sequence length="179" mass="19619">MKNVHMACKTENAQIGSFSRPEKIENTKSSSISEELKVIQIPLYRELGLAETNGMGSLLVPDPTACDASFSIDFSMLNRMRPSPRRRAGEKSSSYTDLLSGAPTAGGTGPPAGFTLITGRRLIGSNPLRRAHCTTSLDRGLKYSTWCRLCACLPRLFFGLAHVNPYGLRTMTTNYDNKL</sequence>
<evidence type="ECO:0000256" key="1">
    <source>
        <dbReference type="SAM" id="MobiDB-lite"/>
    </source>
</evidence>
<proteinExistence type="predicted"/>
<dbReference type="EMBL" id="CADCXU010031404">
    <property type="protein sequence ID" value="CAB0017419.1"/>
    <property type="molecule type" value="Genomic_DNA"/>
</dbReference>
<evidence type="ECO:0000313" key="2">
    <source>
        <dbReference type="EMBL" id="CAB0017419.1"/>
    </source>
</evidence>
<dbReference type="AlphaFoldDB" id="A0A6H5HHC1"/>
<name>A0A6H5HHC1_9HEMI</name>
<feature type="region of interest" description="Disordered" evidence="1">
    <location>
        <begin position="81"/>
        <end position="110"/>
    </location>
</feature>
<evidence type="ECO:0000313" key="3">
    <source>
        <dbReference type="Proteomes" id="UP000479000"/>
    </source>
</evidence>
<keyword evidence="3" id="KW-1185">Reference proteome</keyword>
<reference evidence="2 3" key="1">
    <citation type="submission" date="2020-02" db="EMBL/GenBank/DDBJ databases">
        <authorList>
            <person name="Ferguson B K."/>
        </authorList>
    </citation>
    <scope>NUCLEOTIDE SEQUENCE [LARGE SCALE GENOMIC DNA]</scope>
</reference>
<organism evidence="2 3">
    <name type="scientific">Nesidiocoris tenuis</name>
    <dbReference type="NCBI Taxonomy" id="355587"/>
    <lineage>
        <taxon>Eukaryota</taxon>
        <taxon>Metazoa</taxon>
        <taxon>Ecdysozoa</taxon>
        <taxon>Arthropoda</taxon>
        <taxon>Hexapoda</taxon>
        <taxon>Insecta</taxon>
        <taxon>Pterygota</taxon>
        <taxon>Neoptera</taxon>
        <taxon>Paraneoptera</taxon>
        <taxon>Hemiptera</taxon>
        <taxon>Heteroptera</taxon>
        <taxon>Panheteroptera</taxon>
        <taxon>Cimicomorpha</taxon>
        <taxon>Miridae</taxon>
        <taxon>Dicyphina</taxon>
        <taxon>Nesidiocoris</taxon>
    </lineage>
</organism>
<accession>A0A6H5HHC1</accession>
<gene>
    <name evidence="2" type="ORF">NTEN_LOCUS21434</name>
</gene>
<protein>
    <submittedName>
        <fullName evidence="2">Uncharacterized protein</fullName>
    </submittedName>
</protein>